<gene>
    <name evidence="2" type="ORF">ACH5RR_039847</name>
</gene>
<proteinExistence type="predicted"/>
<organism evidence="2 3">
    <name type="scientific">Cinchona calisaya</name>
    <dbReference type="NCBI Taxonomy" id="153742"/>
    <lineage>
        <taxon>Eukaryota</taxon>
        <taxon>Viridiplantae</taxon>
        <taxon>Streptophyta</taxon>
        <taxon>Embryophyta</taxon>
        <taxon>Tracheophyta</taxon>
        <taxon>Spermatophyta</taxon>
        <taxon>Magnoliopsida</taxon>
        <taxon>eudicotyledons</taxon>
        <taxon>Gunneridae</taxon>
        <taxon>Pentapetalae</taxon>
        <taxon>asterids</taxon>
        <taxon>lamiids</taxon>
        <taxon>Gentianales</taxon>
        <taxon>Rubiaceae</taxon>
        <taxon>Cinchonoideae</taxon>
        <taxon>Cinchoneae</taxon>
        <taxon>Cinchona</taxon>
    </lineage>
</organism>
<keyword evidence="3" id="KW-1185">Reference proteome</keyword>
<dbReference type="AlphaFoldDB" id="A0ABD2Y2Z3"/>
<accession>A0ABD2Y2Z3</accession>
<sequence>MSVPMWNWAAERPFWICSLILLSFLSCKKPRNLFVHKCSSGLPASFKFHTSTSSSKKLILHARGRKRCSTIYAMAVSLSKETKAEPGSSIPQKAGEAASPKKVIVIGGDGRWLLRLGNCTPSVKQKL</sequence>
<evidence type="ECO:0000256" key="1">
    <source>
        <dbReference type="SAM" id="SignalP"/>
    </source>
</evidence>
<dbReference type="EMBL" id="JBJUIK010000016">
    <property type="protein sequence ID" value="KAL3500754.1"/>
    <property type="molecule type" value="Genomic_DNA"/>
</dbReference>
<feature type="signal peptide" evidence="1">
    <location>
        <begin position="1"/>
        <end position="30"/>
    </location>
</feature>
<keyword evidence="1" id="KW-0732">Signal</keyword>
<protein>
    <submittedName>
        <fullName evidence="2">Uncharacterized protein</fullName>
    </submittedName>
</protein>
<dbReference type="Proteomes" id="UP001630127">
    <property type="component" value="Unassembled WGS sequence"/>
</dbReference>
<comment type="caution">
    <text evidence="2">The sequence shown here is derived from an EMBL/GenBank/DDBJ whole genome shotgun (WGS) entry which is preliminary data.</text>
</comment>
<feature type="chain" id="PRO_5044792887" evidence="1">
    <location>
        <begin position="31"/>
        <end position="127"/>
    </location>
</feature>
<evidence type="ECO:0000313" key="3">
    <source>
        <dbReference type="Proteomes" id="UP001630127"/>
    </source>
</evidence>
<evidence type="ECO:0000313" key="2">
    <source>
        <dbReference type="EMBL" id="KAL3500754.1"/>
    </source>
</evidence>
<name>A0ABD2Y2Z3_9GENT</name>
<reference evidence="2 3" key="1">
    <citation type="submission" date="2024-11" db="EMBL/GenBank/DDBJ databases">
        <title>A near-complete genome assembly of Cinchona calisaya.</title>
        <authorList>
            <person name="Lian D.C."/>
            <person name="Zhao X.W."/>
            <person name="Wei L."/>
        </authorList>
    </citation>
    <scope>NUCLEOTIDE SEQUENCE [LARGE SCALE GENOMIC DNA]</scope>
    <source>
        <tissue evidence="2">Nenye</tissue>
    </source>
</reference>